<organism evidence="1 2">
    <name type="scientific">Sphingobacterium allocomposti</name>
    <dbReference type="NCBI Taxonomy" id="415956"/>
    <lineage>
        <taxon>Bacteria</taxon>
        <taxon>Pseudomonadati</taxon>
        <taxon>Bacteroidota</taxon>
        <taxon>Sphingobacteriia</taxon>
        <taxon>Sphingobacteriales</taxon>
        <taxon>Sphingobacteriaceae</taxon>
        <taxon>Sphingobacterium</taxon>
    </lineage>
</organism>
<dbReference type="Proteomes" id="UP000325105">
    <property type="component" value="Unassembled WGS sequence"/>
</dbReference>
<protein>
    <submittedName>
        <fullName evidence="1">Uncharacterized protein</fullName>
    </submittedName>
</protein>
<sequence>MEITIPERRIKIVRSVEDRHLGTFSEEVYKECDDDQDVLVALREIERAYKADPNYELLHGIRERLSVSFRDRRSMQEIRFVVED</sequence>
<proteinExistence type="predicted"/>
<dbReference type="OrthoDB" id="710907at2"/>
<gene>
    <name evidence="1" type="ORF">BC792_107101</name>
</gene>
<comment type="caution">
    <text evidence="1">The sequence shown here is derived from an EMBL/GenBank/DDBJ whole genome shotgun (WGS) entry which is preliminary data.</text>
</comment>
<dbReference type="RefSeq" id="WP_148908323.1">
    <property type="nucleotide sequence ID" value="NZ_VNHX01000007.1"/>
</dbReference>
<evidence type="ECO:0000313" key="1">
    <source>
        <dbReference type="EMBL" id="TYP96202.1"/>
    </source>
</evidence>
<evidence type="ECO:0000313" key="2">
    <source>
        <dbReference type="Proteomes" id="UP000325105"/>
    </source>
</evidence>
<accession>A0A5S5DN11</accession>
<dbReference type="AlphaFoldDB" id="A0A5S5DN11"/>
<reference evidence="1 2" key="1">
    <citation type="submission" date="2019-07" db="EMBL/GenBank/DDBJ databases">
        <title>Genomic Encyclopedia of Archaeal and Bacterial Type Strains, Phase II (KMG-II): from individual species to whole genera.</title>
        <authorList>
            <person name="Goeker M."/>
        </authorList>
    </citation>
    <scope>NUCLEOTIDE SEQUENCE [LARGE SCALE GENOMIC DNA]</scope>
    <source>
        <strain evidence="1 2">DSM 18850</strain>
    </source>
</reference>
<name>A0A5S5DN11_9SPHI</name>
<dbReference type="EMBL" id="VNHX01000007">
    <property type="protein sequence ID" value="TYP96202.1"/>
    <property type="molecule type" value="Genomic_DNA"/>
</dbReference>
<keyword evidence="2" id="KW-1185">Reference proteome</keyword>